<evidence type="ECO:0000256" key="6">
    <source>
        <dbReference type="PIRSR" id="PIRSR625705-1"/>
    </source>
</evidence>
<feature type="active site" description="Proton donor" evidence="6">
    <location>
        <position position="311"/>
    </location>
</feature>
<evidence type="ECO:0000256" key="5">
    <source>
        <dbReference type="ARBA" id="ARBA00023295"/>
    </source>
</evidence>
<feature type="domain" description="Glycoside hydrolase family 20 catalytic" evidence="7">
    <location>
        <begin position="171"/>
        <end position="378"/>
    </location>
</feature>
<dbReference type="Pfam" id="PF00728">
    <property type="entry name" value="Glyco_hydro_20"/>
    <property type="match status" value="1"/>
</dbReference>
<gene>
    <name evidence="9" type="ORF">SAMN03080598_03757</name>
</gene>
<dbReference type="InterPro" id="IPR025705">
    <property type="entry name" value="Beta_hexosaminidase_sua/sub"/>
</dbReference>
<dbReference type="InterPro" id="IPR015883">
    <property type="entry name" value="Glyco_hydro_20_cat"/>
</dbReference>
<dbReference type="PANTHER" id="PTHR22600">
    <property type="entry name" value="BETA-HEXOSAMINIDASE"/>
    <property type="match status" value="1"/>
</dbReference>
<dbReference type="EC" id="3.2.1.52" evidence="3"/>
<dbReference type="Gene3D" id="3.30.379.10">
    <property type="entry name" value="Chitobiase/beta-hexosaminidase domain 2-like"/>
    <property type="match status" value="1"/>
</dbReference>
<dbReference type="STRING" id="1120964.GCA_001313265_06041"/>
<comment type="catalytic activity">
    <reaction evidence="1">
        <text>Hydrolysis of terminal non-reducing N-acetyl-D-hexosamine residues in N-acetyl-beta-D-hexosaminides.</text>
        <dbReference type="EC" id="3.2.1.52"/>
    </reaction>
</comment>
<accession>A0A1H5ZX13</accession>
<dbReference type="GO" id="GO:0016020">
    <property type="term" value="C:membrane"/>
    <property type="evidence" value="ECO:0007669"/>
    <property type="project" value="TreeGrafter"/>
</dbReference>
<organism evidence="9 10">
    <name type="scientific">Algoriphagus boritolerans DSM 17298 = JCM 18970</name>
    <dbReference type="NCBI Taxonomy" id="1120964"/>
    <lineage>
        <taxon>Bacteria</taxon>
        <taxon>Pseudomonadati</taxon>
        <taxon>Bacteroidota</taxon>
        <taxon>Cytophagia</taxon>
        <taxon>Cytophagales</taxon>
        <taxon>Cyclobacteriaceae</taxon>
        <taxon>Algoriphagus</taxon>
    </lineage>
</organism>
<protein>
    <recommendedName>
        <fullName evidence="3">beta-N-acetylhexosaminidase</fullName>
        <ecNumber evidence="3">3.2.1.52</ecNumber>
    </recommendedName>
</protein>
<evidence type="ECO:0000313" key="10">
    <source>
        <dbReference type="Proteomes" id="UP000236736"/>
    </source>
</evidence>
<dbReference type="GO" id="GO:0005975">
    <property type="term" value="P:carbohydrate metabolic process"/>
    <property type="evidence" value="ECO:0007669"/>
    <property type="project" value="InterPro"/>
</dbReference>
<dbReference type="GO" id="GO:0004563">
    <property type="term" value="F:beta-N-acetylhexosaminidase activity"/>
    <property type="evidence" value="ECO:0007669"/>
    <property type="project" value="UniProtKB-EC"/>
</dbReference>
<dbReference type="GO" id="GO:0030203">
    <property type="term" value="P:glycosaminoglycan metabolic process"/>
    <property type="evidence" value="ECO:0007669"/>
    <property type="project" value="TreeGrafter"/>
</dbReference>
<evidence type="ECO:0000256" key="3">
    <source>
        <dbReference type="ARBA" id="ARBA00012663"/>
    </source>
</evidence>
<dbReference type="SUPFAM" id="SSF51445">
    <property type="entry name" value="(Trans)glycosidases"/>
    <property type="match status" value="1"/>
</dbReference>
<feature type="domain" description="Beta-hexosaminidase bacterial type N-terminal" evidence="8">
    <location>
        <begin position="107"/>
        <end position="166"/>
    </location>
</feature>
<evidence type="ECO:0000259" key="8">
    <source>
        <dbReference type="Pfam" id="PF02838"/>
    </source>
</evidence>
<dbReference type="InterPro" id="IPR015882">
    <property type="entry name" value="HEX_bac_N"/>
</dbReference>
<dbReference type="EMBL" id="FNVR01000032">
    <property type="protein sequence ID" value="SEG40227.1"/>
    <property type="molecule type" value="Genomic_DNA"/>
</dbReference>
<evidence type="ECO:0000256" key="1">
    <source>
        <dbReference type="ARBA" id="ARBA00001231"/>
    </source>
</evidence>
<dbReference type="AlphaFoldDB" id="A0A1H5ZX13"/>
<name>A0A1H5ZX13_9BACT</name>
<dbReference type="InterPro" id="IPR017853">
    <property type="entry name" value="GH"/>
</dbReference>
<keyword evidence="10" id="KW-1185">Reference proteome</keyword>
<dbReference type="PRINTS" id="PR00738">
    <property type="entry name" value="GLHYDRLASE20"/>
</dbReference>
<dbReference type="PANTHER" id="PTHR22600:SF57">
    <property type="entry name" value="BETA-N-ACETYLHEXOSAMINIDASE"/>
    <property type="match status" value="1"/>
</dbReference>
<evidence type="ECO:0000313" key="9">
    <source>
        <dbReference type="EMBL" id="SEG40227.1"/>
    </source>
</evidence>
<dbReference type="SUPFAM" id="SSF55545">
    <property type="entry name" value="beta-N-acetylhexosaminidase-like domain"/>
    <property type="match status" value="1"/>
</dbReference>
<sequence>MDFGRITDFLSGNSQDFPNFWKTIHPNPMRFRLYSAFAFLLFLIFSCEKKSQSNAQFIILPSPVSFEIKGSSGLKGDEVELVFQEAKSHFTSRQSLADFQNELISFVLVPEFDANFEGYVLEISDRKVEIESSTDAGLWYGLMTLGQLLEDAKDQNAPLPICTISDEPALAYRAVHLDVKHHLEKKEYYFELMDRFAAQKINAVIVEIEDKLQYELQPKVGSEDAFSIEDWKEISEYALARNIRISPLVQGLGHASFILKHKEYEPLRDDPESDWAFNPLNEETYQVQFDLYEDALKAFPYANYLHVGGDEVHTTGRNSGKSPLELQLIWLNRVSDYAAQKGLTPIFWDDMPLKNAGVYRSIYDRELTASQVDSIWSVNEPNLNKYIDMFPKNCVYMRWNYDMPESPGNNRAIKWFTDNDFNVMGATAGQTRWNLMPQDQSNTNNIRDFALISIRNKADGLLLTLWDDDSPHFELYQRGISIFAEYTWAGEKRSRNELHQAYRQRAFGPALASDEHEFINALEGPVADWKNMLLDKKRDRNRLRKLKNPIEEALISLPNPDSAGVWTTRYQEKIELAKANLVRVDSILQRIQVSKKRAVRNFYTLDVYEQVAHAVQFSNRAILTLAELDEPSGEKRAQAQAKLAGMEAEWASIQSKVEEVYGKTRQLNKPADYLLDQDHHVHLANQALNFSDWQFYVEGLFLEKVKREVR</sequence>
<evidence type="ECO:0000256" key="4">
    <source>
        <dbReference type="ARBA" id="ARBA00022801"/>
    </source>
</evidence>
<keyword evidence="4 9" id="KW-0378">Hydrolase</keyword>
<evidence type="ECO:0000259" key="7">
    <source>
        <dbReference type="Pfam" id="PF00728"/>
    </source>
</evidence>
<proteinExistence type="inferred from homology"/>
<dbReference type="Pfam" id="PF02838">
    <property type="entry name" value="Glyco_hydro_20b"/>
    <property type="match status" value="1"/>
</dbReference>
<dbReference type="Gene3D" id="3.20.20.80">
    <property type="entry name" value="Glycosidases"/>
    <property type="match status" value="1"/>
</dbReference>
<keyword evidence="5" id="KW-0326">Glycosidase</keyword>
<dbReference type="InterPro" id="IPR029018">
    <property type="entry name" value="Hex-like_dom2"/>
</dbReference>
<dbReference type="Proteomes" id="UP000236736">
    <property type="component" value="Unassembled WGS sequence"/>
</dbReference>
<reference evidence="10" key="1">
    <citation type="submission" date="2016-10" db="EMBL/GenBank/DDBJ databases">
        <authorList>
            <person name="Varghese N."/>
            <person name="Submissions S."/>
        </authorList>
    </citation>
    <scope>NUCLEOTIDE SEQUENCE [LARGE SCALE GENOMIC DNA]</scope>
    <source>
        <strain evidence="10">DSM 17298</strain>
    </source>
</reference>
<evidence type="ECO:0000256" key="2">
    <source>
        <dbReference type="ARBA" id="ARBA00006285"/>
    </source>
</evidence>
<comment type="similarity">
    <text evidence="2">Belongs to the glycosyl hydrolase 20 family.</text>
</comment>